<dbReference type="InterPro" id="IPR001878">
    <property type="entry name" value="Znf_CCHC"/>
</dbReference>
<keyword evidence="5" id="KW-1185">Reference proteome</keyword>
<evidence type="ECO:0000256" key="1">
    <source>
        <dbReference type="PROSITE-ProRule" id="PRU00047"/>
    </source>
</evidence>
<dbReference type="Proteomes" id="UP001331761">
    <property type="component" value="Unassembled WGS sequence"/>
</dbReference>
<feature type="compositionally biased region" description="Basic and acidic residues" evidence="2">
    <location>
        <begin position="304"/>
        <end position="314"/>
    </location>
</feature>
<dbReference type="PROSITE" id="PS50158">
    <property type="entry name" value="ZF_CCHC"/>
    <property type="match status" value="1"/>
</dbReference>
<accession>A0AAN8IIE6</accession>
<dbReference type="PROSITE" id="PS00141">
    <property type="entry name" value="ASP_PROTEASE"/>
    <property type="match status" value="1"/>
</dbReference>
<sequence>MEGNGRTQEPGQQSDSQPLMDSSNKAPGNKGQIENARLRRKQLEKRREELYGGTHLHMDVDEKIDAVETKDDPVFAEWASRCEVRAEDVTLKEYFRSLAMPEIRTFHNENSQKFEDFIRAFNLKYPERAYAEVERKEILAGYLGGEAKLHYNTLPGAIKNGPFEAIVRELKERMRVENQETQAEALREMRMIRKKENQTVVQFCLELELLSSKAYPSCDAAALALIRAEVLHEQLRDWPEAYHLSEILANEDMRSVYERMKDAALRIEHLRRQRRDFSGRRFSRQERYQEGSKQPPAAKTPTCSDERRKGKDSYARQNSKPRRQEQEEEPEQRLNPNKCGKCGKKGHNAEECWSKKGKKETSSSFSATLRGWSCKVATADTQVSSLIGPKHMVRLQCLGLELPAMIDTGSQLTIMPLSFLLKARDAGADMDTLCKEVKAEQLEVFDASGNKMDFLGCMETKMELVGGNRGIIQMHVKRLRDEVVLLGTNALEVLGVKIIISSDTQAQTRAKQKSARDERGGNLLKEKGETPQATSMAVIAKRSYVKPRNCGIIQ</sequence>
<feature type="region of interest" description="Disordered" evidence="2">
    <location>
        <begin position="276"/>
        <end position="357"/>
    </location>
</feature>
<dbReference type="InterPro" id="IPR036875">
    <property type="entry name" value="Znf_CCHC_sf"/>
</dbReference>
<feature type="compositionally biased region" description="Basic and acidic residues" evidence="2">
    <location>
        <begin position="514"/>
        <end position="529"/>
    </location>
</feature>
<keyword evidence="1" id="KW-0862">Zinc</keyword>
<protein>
    <submittedName>
        <fullName evidence="4">Zinc knuckle</fullName>
    </submittedName>
</protein>
<dbReference type="GO" id="GO:0008270">
    <property type="term" value="F:zinc ion binding"/>
    <property type="evidence" value="ECO:0007669"/>
    <property type="project" value="UniProtKB-KW"/>
</dbReference>
<evidence type="ECO:0000256" key="2">
    <source>
        <dbReference type="SAM" id="MobiDB-lite"/>
    </source>
</evidence>
<organism evidence="4 5">
    <name type="scientific">Trichostrongylus colubriformis</name>
    <name type="common">Black scour worm</name>
    <dbReference type="NCBI Taxonomy" id="6319"/>
    <lineage>
        <taxon>Eukaryota</taxon>
        <taxon>Metazoa</taxon>
        <taxon>Ecdysozoa</taxon>
        <taxon>Nematoda</taxon>
        <taxon>Chromadorea</taxon>
        <taxon>Rhabditida</taxon>
        <taxon>Rhabditina</taxon>
        <taxon>Rhabditomorpha</taxon>
        <taxon>Strongyloidea</taxon>
        <taxon>Trichostrongylidae</taxon>
        <taxon>Trichostrongylus</taxon>
    </lineage>
</organism>
<keyword evidence="1" id="KW-0863">Zinc-finger</keyword>
<gene>
    <name evidence="4" type="ORF">GCK32_017900</name>
</gene>
<feature type="compositionally biased region" description="Polar residues" evidence="2">
    <location>
        <begin position="1"/>
        <end position="26"/>
    </location>
</feature>
<dbReference type="GO" id="GO:0004190">
    <property type="term" value="F:aspartic-type endopeptidase activity"/>
    <property type="evidence" value="ECO:0007669"/>
    <property type="project" value="InterPro"/>
</dbReference>
<evidence type="ECO:0000313" key="5">
    <source>
        <dbReference type="Proteomes" id="UP001331761"/>
    </source>
</evidence>
<feature type="region of interest" description="Disordered" evidence="2">
    <location>
        <begin position="510"/>
        <end position="530"/>
    </location>
</feature>
<dbReference type="GO" id="GO:0005737">
    <property type="term" value="C:cytoplasm"/>
    <property type="evidence" value="ECO:0007669"/>
    <property type="project" value="UniProtKB-ARBA"/>
</dbReference>
<feature type="non-terminal residue" evidence="4">
    <location>
        <position position="554"/>
    </location>
</feature>
<reference evidence="4 5" key="1">
    <citation type="submission" date="2019-10" db="EMBL/GenBank/DDBJ databases">
        <title>Assembly and Annotation for the nematode Trichostrongylus colubriformis.</title>
        <authorList>
            <person name="Martin J."/>
        </authorList>
    </citation>
    <scope>NUCLEOTIDE SEQUENCE [LARGE SCALE GENOMIC DNA]</scope>
    <source>
        <strain evidence="4">G859</strain>
        <tissue evidence="4">Whole worm</tissue>
    </source>
</reference>
<evidence type="ECO:0000259" key="3">
    <source>
        <dbReference type="PROSITE" id="PS50158"/>
    </source>
</evidence>
<keyword evidence="1" id="KW-0479">Metal-binding</keyword>
<dbReference type="AlphaFoldDB" id="A0AAN8IIE6"/>
<name>A0AAN8IIE6_TRICO</name>
<dbReference type="GO" id="GO:0019899">
    <property type="term" value="F:enzyme binding"/>
    <property type="evidence" value="ECO:0007669"/>
    <property type="project" value="UniProtKB-ARBA"/>
</dbReference>
<dbReference type="SUPFAM" id="SSF57756">
    <property type="entry name" value="Retrovirus zinc finger-like domains"/>
    <property type="match status" value="1"/>
</dbReference>
<dbReference type="GO" id="GO:0006508">
    <property type="term" value="P:proteolysis"/>
    <property type="evidence" value="ECO:0007669"/>
    <property type="project" value="InterPro"/>
</dbReference>
<evidence type="ECO:0000313" key="4">
    <source>
        <dbReference type="EMBL" id="KAK5970517.1"/>
    </source>
</evidence>
<feature type="region of interest" description="Disordered" evidence="2">
    <location>
        <begin position="1"/>
        <end position="37"/>
    </location>
</feature>
<dbReference type="GO" id="GO:0003676">
    <property type="term" value="F:nucleic acid binding"/>
    <property type="evidence" value="ECO:0007669"/>
    <property type="project" value="InterPro"/>
</dbReference>
<proteinExistence type="predicted"/>
<dbReference type="EMBL" id="WIXE01018896">
    <property type="protein sequence ID" value="KAK5970517.1"/>
    <property type="molecule type" value="Genomic_DNA"/>
</dbReference>
<comment type="caution">
    <text evidence="4">The sequence shown here is derived from an EMBL/GenBank/DDBJ whole genome shotgun (WGS) entry which is preliminary data.</text>
</comment>
<dbReference type="InterPro" id="IPR001969">
    <property type="entry name" value="Aspartic_peptidase_AS"/>
</dbReference>
<feature type="domain" description="CCHC-type" evidence="3">
    <location>
        <begin position="338"/>
        <end position="352"/>
    </location>
</feature>
<feature type="compositionally biased region" description="Basic and acidic residues" evidence="2">
    <location>
        <begin position="276"/>
        <end position="290"/>
    </location>
</feature>